<keyword evidence="3" id="KW-1185">Reference proteome</keyword>
<evidence type="ECO:0000256" key="1">
    <source>
        <dbReference type="SAM" id="MobiDB-lite"/>
    </source>
</evidence>
<evidence type="ECO:0000313" key="2">
    <source>
        <dbReference type="EMBL" id="CEI62606.1"/>
    </source>
</evidence>
<organism evidence="2 3">
    <name type="scientific">Fusarium venenatum</name>
    <dbReference type="NCBI Taxonomy" id="56646"/>
    <lineage>
        <taxon>Eukaryota</taxon>
        <taxon>Fungi</taxon>
        <taxon>Dikarya</taxon>
        <taxon>Ascomycota</taxon>
        <taxon>Pezizomycotina</taxon>
        <taxon>Sordariomycetes</taxon>
        <taxon>Hypocreomycetidae</taxon>
        <taxon>Hypocreales</taxon>
        <taxon>Nectriaceae</taxon>
        <taxon>Fusarium</taxon>
    </lineage>
</organism>
<feature type="compositionally biased region" description="Polar residues" evidence="1">
    <location>
        <begin position="49"/>
        <end position="63"/>
    </location>
</feature>
<name>A0A2L2THU3_9HYPO</name>
<reference evidence="3" key="1">
    <citation type="submission" date="2014-10" db="EMBL/GenBank/DDBJ databases">
        <authorList>
            <person name="King R."/>
        </authorList>
    </citation>
    <scope>NUCLEOTIDE SEQUENCE [LARGE SCALE GENOMIC DNA]</scope>
    <source>
        <strain evidence="3">A3/5</strain>
    </source>
</reference>
<dbReference type="Proteomes" id="UP000245910">
    <property type="component" value="Chromosome II"/>
</dbReference>
<feature type="region of interest" description="Disordered" evidence="1">
    <location>
        <begin position="1"/>
        <end position="63"/>
    </location>
</feature>
<dbReference type="OrthoDB" id="10400651at2759"/>
<dbReference type="AlphaFoldDB" id="A0A2L2THU3"/>
<proteinExistence type="predicted"/>
<evidence type="ECO:0000313" key="3">
    <source>
        <dbReference type="Proteomes" id="UP000245910"/>
    </source>
</evidence>
<feature type="compositionally biased region" description="Basic residues" evidence="1">
    <location>
        <begin position="7"/>
        <end position="23"/>
    </location>
</feature>
<feature type="region of interest" description="Disordered" evidence="1">
    <location>
        <begin position="100"/>
        <end position="125"/>
    </location>
</feature>
<accession>A0A2L2THU3</accession>
<sequence length="125" mass="13656">MGGTQTGKKKHRPTLKSWKKARKASNSVIMPPIPPTRSSRPNTDEVRTTNKAQATGAATNTKNHAAVIRDVQRKDLNRAQYCDPNTVFAPSAMRQYSWLKQQRSAVGQTNATGTNSMSASGSTNR</sequence>
<protein>
    <submittedName>
        <fullName evidence="2">Uncharacterized protein</fullName>
    </submittedName>
</protein>
<dbReference type="EMBL" id="LN649230">
    <property type="protein sequence ID" value="CEI62606.1"/>
    <property type="molecule type" value="Genomic_DNA"/>
</dbReference>